<dbReference type="SUPFAM" id="SSF50952">
    <property type="entry name" value="Soluble quinoprotein glucose dehydrogenase"/>
    <property type="match status" value="1"/>
</dbReference>
<evidence type="ECO:0000313" key="3">
    <source>
        <dbReference type="EMBL" id="AHY47119.1"/>
    </source>
</evidence>
<proteinExistence type="predicted"/>
<dbReference type="InterPro" id="IPR011041">
    <property type="entry name" value="Quinoprot_gluc/sorb_DH_b-prop"/>
</dbReference>
<keyword evidence="5" id="KW-1185">Reference proteome</keyword>
<dbReference type="OrthoDB" id="9770043at2"/>
<dbReference type="PROSITE" id="PS51257">
    <property type="entry name" value="PROKAR_LIPOPROTEIN"/>
    <property type="match status" value="1"/>
</dbReference>
<dbReference type="PATRIC" id="fig|42256.3.peg.1865"/>
<evidence type="ECO:0000313" key="4">
    <source>
        <dbReference type="EMBL" id="MDX5894524.1"/>
    </source>
</evidence>
<gene>
    <name evidence="3" type="ORF">RradSPS_1836</name>
    <name evidence="4" type="ORF">SIL72_10855</name>
</gene>
<evidence type="ECO:0000259" key="2">
    <source>
        <dbReference type="Pfam" id="PF07995"/>
    </source>
</evidence>
<dbReference type="InterPro" id="IPR011042">
    <property type="entry name" value="6-blade_b-propeller_TolB-like"/>
</dbReference>
<feature type="domain" description="Glucose/Sorbosone dehydrogenase" evidence="2">
    <location>
        <begin position="75"/>
        <end position="369"/>
    </location>
</feature>
<evidence type="ECO:0000256" key="1">
    <source>
        <dbReference type="SAM" id="MobiDB-lite"/>
    </source>
</evidence>
<dbReference type="HOGENOM" id="CLU_012253_0_0_11"/>
<dbReference type="AlphaFoldDB" id="A0A023X4Z1"/>
<keyword evidence="4" id="KW-0560">Oxidoreductase</keyword>
<dbReference type="EMBL" id="CP007514">
    <property type="protein sequence ID" value="AHY47119.1"/>
    <property type="molecule type" value="Genomic_DNA"/>
</dbReference>
<dbReference type="Pfam" id="PF07995">
    <property type="entry name" value="GSDH"/>
    <property type="match status" value="1"/>
</dbReference>
<organism evidence="3 5">
    <name type="scientific">Rubrobacter radiotolerans</name>
    <name type="common">Arthrobacter radiotolerans</name>
    <dbReference type="NCBI Taxonomy" id="42256"/>
    <lineage>
        <taxon>Bacteria</taxon>
        <taxon>Bacillati</taxon>
        <taxon>Actinomycetota</taxon>
        <taxon>Rubrobacteria</taxon>
        <taxon>Rubrobacterales</taxon>
        <taxon>Rubrobacteraceae</taxon>
        <taxon>Rubrobacter</taxon>
    </lineage>
</organism>
<protein>
    <submittedName>
        <fullName evidence="3">Glucose/sorbosone dehydrogenase</fullName>
    </submittedName>
    <submittedName>
        <fullName evidence="4">PQQ-dependent sugar dehydrogenase</fullName>
        <ecNumber evidence="4">1.1.5.-</ecNumber>
    </submittedName>
</protein>
<reference evidence="4" key="2">
    <citation type="submission" date="2023-11" db="EMBL/GenBank/DDBJ databases">
        <title>MicrobeMod: A computational toolkit for identifying prokaryotic methylation and restriction-modification with nanopore sequencing.</title>
        <authorList>
            <person name="Crits-Christoph A."/>
            <person name="Kang S.C."/>
            <person name="Lee H."/>
            <person name="Ostrov N."/>
        </authorList>
    </citation>
    <scope>NUCLEOTIDE SEQUENCE</scope>
    <source>
        <strain evidence="4">ATCC 51242</strain>
    </source>
</reference>
<sequence>MTRTQKRGPAYVRRRGYPVRFLVLLIALLVAGCGSGGEAGPPPEAEDARTVETRAEGTTPGEPVEVRAETLVSGLELPWDVAFLPEGDALLTERDSNRLLRVTPEGEVSEVQTLDVATGNGEGGLLGVALSPEYAEDGYVYAYYTTEEDNRIARFRLGEEPEPVFTGLPSAGIHNGGRIEFGPDGMLYVGTGDAAEPDLAQDRGSPAGKILRLTPEGEVPPDNPVPGNPMYSMGHRNVQGLAWDGDGQLYASEFGQDAYDELNRIEAGENYGWPEVEGEGGEPEYTDPIGVWRPSEASPSGVAILRDGAVPQWEGDLFMTALRGERLWRVSLERGEEVGRESLLEGDYGRLRHVEQAPDGSLWILTSNGTDDRIVRLAPE</sequence>
<dbReference type="Proteomes" id="UP000025229">
    <property type="component" value="Chromosome"/>
</dbReference>
<dbReference type="STRING" id="42256.RradSPS_1836"/>
<dbReference type="KEGG" id="rrd:RradSPS_1836"/>
<dbReference type="PANTHER" id="PTHR19328">
    <property type="entry name" value="HEDGEHOG-INTERACTING PROTEIN"/>
    <property type="match status" value="1"/>
</dbReference>
<accession>A0A023X4Z1</accession>
<evidence type="ECO:0000313" key="5">
    <source>
        <dbReference type="Proteomes" id="UP000025229"/>
    </source>
</evidence>
<dbReference type="Gene3D" id="2.120.10.30">
    <property type="entry name" value="TolB, C-terminal domain"/>
    <property type="match status" value="1"/>
</dbReference>
<dbReference type="EC" id="1.1.5.-" evidence="4"/>
<feature type="compositionally biased region" description="Basic and acidic residues" evidence="1">
    <location>
        <begin position="46"/>
        <end position="55"/>
    </location>
</feature>
<name>A0A023X4Z1_RUBRA</name>
<dbReference type="RefSeq" id="WP_038684710.1">
    <property type="nucleotide sequence ID" value="NZ_CP007514.1"/>
</dbReference>
<dbReference type="eggNOG" id="COG2133">
    <property type="taxonomic scope" value="Bacteria"/>
</dbReference>
<dbReference type="InterPro" id="IPR012938">
    <property type="entry name" value="Glc/Sorbosone_DH"/>
</dbReference>
<dbReference type="GO" id="GO:0016491">
    <property type="term" value="F:oxidoreductase activity"/>
    <property type="evidence" value="ECO:0007669"/>
    <property type="project" value="UniProtKB-KW"/>
</dbReference>
<dbReference type="EMBL" id="JAWXXX010000001">
    <property type="protein sequence ID" value="MDX5894524.1"/>
    <property type="molecule type" value="Genomic_DNA"/>
</dbReference>
<feature type="region of interest" description="Disordered" evidence="1">
    <location>
        <begin position="36"/>
        <end position="61"/>
    </location>
</feature>
<dbReference type="PANTHER" id="PTHR19328:SF13">
    <property type="entry name" value="HIPL1 PROTEIN"/>
    <property type="match status" value="1"/>
</dbReference>
<reference evidence="3 5" key="1">
    <citation type="submission" date="2014-03" db="EMBL/GenBank/DDBJ databases">
        <title>Complete genome sequence of the Radio-Resistant Rubrobacter radiotolerans RSPS-4.</title>
        <authorList>
            <person name="Egas C.C."/>
            <person name="Barroso C.C."/>
            <person name="Froufe H.J.C."/>
            <person name="Pacheco J.J."/>
            <person name="Albuquerque L.L."/>
            <person name="da Costa M.M.S."/>
        </authorList>
    </citation>
    <scope>NUCLEOTIDE SEQUENCE [LARGE SCALE GENOMIC DNA]</scope>
    <source>
        <strain evidence="3 5">RSPS-4</strain>
    </source>
</reference>
<dbReference type="Proteomes" id="UP001281130">
    <property type="component" value="Unassembled WGS sequence"/>
</dbReference>